<dbReference type="Proteomes" id="UP000479114">
    <property type="component" value="Chromosome"/>
</dbReference>
<name>A0A6C0NVX4_9BACL</name>
<dbReference type="AlphaFoldDB" id="A0A6C0NVX4"/>
<proteinExistence type="predicted"/>
<evidence type="ECO:0000313" key="2">
    <source>
        <dbReference type="Proteomes" id="UP000479114"/>
    </source>
</evidence>
<sequence length="410" mass="45322">MRRYWFSIVLPVFIAASIGTYYVGAATRNLPEYQLQTVAGDANEAKYLVLEGQTAFSAEALYETLKIDLDGTEYDRKKSMITGMKEDRNRRNADLSRLMKEHSSFMRGKGNYNGFYAGEDNLVYAQANMASRRSDSDTGLYKYQIAISTLDLKTGKKKHFDAILPGQQMYSSMYVNDVQEAGDDIQILVQLSKDRLTSGSMLSEYHLYTVDPVKEGITDDRTITTDVIKEAGKLDRYFNLSSNMNVASPSNYALFGHSAVKIVKDEHGNTSEKQISNDYSVLDYATGALTPVALDSQALSDSAEPFLSGGKVVALSKKGDQAHVLLLDLAKGESSQFDFPLSGVGSDLSSVQRFVSGDRLYMRNAAGGLLIVDLSGGKVVYQGKITVDGSTKQQKESMDKLQIYNFYLTR</sequence>
<evidence type="ECO:0000313" key="1">
    <source>
        <dbReference type="EMBL" id="QHW30364.1"/>
    </source>
</evidence>
<dbReference type="RefSeq" id="WP_162639092.1">
    <property type="nucleotide sequence ID" value="NZ_CP048286.1"/>
</dbReference>
<dbReference type="EMBL" id="CP048286">
    <property type="protein sequence ID" value="QHW30364.1"/>
    <property type="molecule type" value="Genomic_DNA"/>
</dbReference>
<organism evidence="1 2">
    <name type="scientific">Paenibacillus rhizovicinus</name>
    <dbReference type="NCBI Taxonomy" id="2704463"/>
    <lineage>
        <taxon>Bacteria</taxon>
        <taxon>Bacillati</taxon>
        <taxon>Bacillota</taxon>
        <taxon>Bacilli</taxon>
        <taxon>Bacillales</taxon>
        <taxon>Paenibacillaceae</taxon>
        <taxon>Paenibacillus</taxon>
    </lineage>
</organism>
<accession>A0A6C0NVX4</accession>
<dbReference type="KEGG" id="prz:GZH47_05575"/>
<dbReference type="SUPFAM" id="SSF69304">
    <property type="entry name" value="Tricorn protease N-terminal domain"/>
    <property type="match status" value="1"/>
</dbReference>
<reference evidence="1 2" key="1">
    <citation type="submission" date="2020-02" db="EMBL/GenBank/DDBJ databases">
        <title>Paenibacillus sp. nov., isolated from rhizosphere soil of tomato.</title>
        <authorList>
            <person name="Weon H.-Y."/>
            <person name="Lee S.A."/>
        </authorList>
    </citation>
    <scope>NUCLEOTIDE SEQUENCE [LARGE SCALE GENOMIC DNA]</scope>
    <source>
        <strain evidence="1 2">14171R-81</strain>
    </source>
</reference>
<protein>
    <submittedName>
        <fullName evidence="1">Uncharacterized protein</fullName>
    </submittedName>
</protein>
<keyword evidence="2" id="KW-1185">Reference proteome</keyword>
<gene>
    <name evidence="1" type="ORF">GZH47_05575</name>
</gene>